<keyword evidence="2" id="KW-0812">Transmembrane</keyword>
<keyword evidence="4" id="KW-1185">Reference proteome</keyword>
<dbReference type="OrthoDB" id="7869926at2759"/>
<feature type="transmembrane region" description="Helical" evidence="2">
    <location>
        <begin position="320"/>
        <end position="339"/>
    </location>
</feature>
<evidence type="ECO:0000313" key="3">
    <source>
        <dbReference type="EMBL" id="EDW57917.2"/>
    </source>
</evidence>
<protein>
    <submittedName>
        <fullName evidence="3">Uncharacterized protein</fullName>
    </submittedName>
</protein>
<feature type="transmembrane region" description="Helical" evidence="2">
    <location>
        <begin position="199"/>
        <end position="216"/>
    </location>
</feature>
<feature type="transmembrane region" description="Helical" evidence="2">
    <location>
        <begin position="139"/>
        <end position="161"/>
    </location>
</feature>
<evidence type="ECO:0000256" key="1">
    <source>
        <dbReference type="SAM" id="MobiDB-lite"/>
    </source>
</evidence>
<dbReference type="InParanoid" id="B4M9P1"/>
<evidence type="ECO:0000313" key="4">
    <source>
        <dbReference type="Proteomes" id="UP000008792"/>
    </source>
</evidence>
<feature type="transmembrane region" description="Helical" evidence="2">
    <location>
        <begin position="228"/>
        <end position="247"/>
    </location>
</feature>
<keyword evidence="2" id="KW-1133">Transmembrane helix</keyword>
<name>B4M9P1_DROVI</name>
<sequence>MHPSYQSAQQSDQMQQLRELQRQQQQQEQRRMQQYMQQQQQQQQEPQIVFSRGGRPLGEQDQNRIVVVIPEEVFHTFVRKVYLISTVFVLITCAAWLTISILDFDFIEETKGEYTQMHPELPDVYGIPPDLNIRHGMRIYLLSAVFAAVALLQWIIIGYFSDWRKHKVPPVRYGFWLMGTFFGICVLSCTPFGRKFPWNMALVLLIVETSTLYIAVEQQNTKGVLVNLYAGLIVVFVVVTSIFYGAYFPMRMVPGDLMLSLGVALSNIMLIIFFLNAYVFETSAIYTVVRNYFAITAVTMIMYTATIIHDRQFDVPKNEYIFLSVLLFFGQMILHERILALSSTHNESLDCAKIGKALAA</sequence>
<feature type="transmembrane region" description="Helical" evidence="2">
    <location>
        <begin position="292"/>
        <end position="308"/>
    </location>
</feature>
<feature type="transmembrane region" description="Helical" evidence="2">
    <location>
        <begin position="173"/>
        <end position="193"/>
    </location>
</feature>
<dbReference type="HOGENOM" id="CLU_075158_0_0_1"/>
<feature type="transmembrane region" description="Helical" evidence="2">
    <location>
        <begin position="81"/>
        <end position="102"/>
    </location>
</feature>
<keyword evidence="2" id="KW-0472">Membrane</keyword>
<dbReference type="AlphaFoldDB" id="B4M9P1"/>
<feature type="region of interest" description="Disordered" evidence="1">
    <location>
        <begin position="1"/>
        <end position="38"/>
    </location>
</feature>
<proteinExistence type="predicted"/>
<dbReference type="eggNOG" id="ENOG502T941">
    <property type="taxonomic scope" value="Eukaryota"/>
</dbReference>
<accession>B4M9P1</accession>
<dbReference type="Proteomes" id="UP000008792">
    <property type="component" value="Unassembled WGS sequence"/>
</dbReference>
<gene>
    <name evidence="3" type="primary">Dvir\GJ18355</name>
    <name evidence="3" type="ORF">Dvir_GJ18355</name>
</gene>
<dbReference type="EMBL" id="CH940654">
    <property type="protein sequence ID" value="EDW57917.2"/>
    <property type="molecule type" value="Genomic_DNA"/>
</dbReference>
<evidence type="ECO:0000256" key="2">
    <source>
        <dbReference type="SAM" id="Phobius"/>
    </source>
</evidence>
<reference evidence="3 4" key="1">
    <citation type="journal article" date="2007" name="Nature">
        <title>Evolution of genes and genomes on the Drosophila phylogeny.</title>
        <authorList>
            <consortium name="Drosophila 12 Genomes Consortium"/>
            <person name="Clark A.G."/>
            <person name="Eisen M.B."/>
            <person name="Smith D.R."/>
            <person name="Bergman C.M."/>
            <person name="Oliver B."/>
            <person name="Markow T.A."/>
            <person name="Kaufman T.C."/>
            <person name="Kellis M."/>
            <person name="Gelbart W."/>
            <person name="Iyer V.N."/>
            <person name="Pollard D.A."/>
            <person name="Sackton T.B."/>
            <person name="Larracuente A.M."/>
            <person name="Singh N.D."/>
            <person name="Abad J.P."/>
            <person name="Abt D.N."/>
            <person name="Adryan B."/>
            <person name="Aguade M."/>
            <person name="Akashi H."/>
            <person name="Anderson W.W."/>
            <person name="Aquadro C.F."/>
            <person name="Ardell D.H."/>
            <person name="Arguello R."/>
            <person name="Artieri C.G."/>
            <person name="Barbash D.A."/>
            <person name="Barker D."/>
            <person name="Barsanti P."/>
            <person name="Batterham P."/>
            <person name="Batzoglou S."/>
            <person name="Begun D."/>
            <person name="Bhutkar A."/>
            <person name="Blanco E."/>
            <person name="Bosak S.A."/>
            <person name="Bradley R.K."/>
            <person name="Brand A.D."/>
            <person name="Brent M.R."/>
            <person name="Brooks A.N."/>
            <person name="Brown R.H."/>
            <person name="Butlin R.K."/>
            <person name="Caggese C."/>
            <person name="Calvi B.R."/>
            <person name="Bernardo de Carvalho A."/>
            <person name="Caspi A."/>
            <person name="Castrezana S."/>
            <person name="Celniker S.E."/>
            <person name="Chang J.L."/>
            <person name="Chapple C."/>
            <person name="Chatterji S."/>
            <person name="Chinwalla A."/>
            <person name="Civetta A."/>
            <person name="Clifton S.W."/>
            <person name="Comeron J.M."/>
            <person name="Costello J.C."/>
            <person name="Coyne J.A."/>
            <person name="Daub J."/>
            <person name="David R.G."/>
            <person name="Delcher A.L."/>
            <person name="Delehaunty K."/>
            <person name="Do C.B."/>
            <person name="Ebling H."/>
            <person name="Edwards K."/>
            <person name="Eickbush T."/>
            <person name="Evans J.D."/>
            <person name="Filipski A."/>
            <person name="Findeiss S."/>
            <person name="Freyhult E."/>
            <person name="Fulton L."/>
            <person name="Fulton R."/>
            <person name="Garcia A.C."/>
            <person name="Gardiner A."/>
            <person name="Garfield D.A."/>
            <person name="Garvin B.E."/>
            <person name="Gibson G."/>
            <person name="Gilbert D."/>
            <person name="Gnerre S."/>
            <person name="Godfrey J."/>
            <person name="Good R."/>
            <person name="Gotea V."/>
            <person name="Gravely B."/>
            <person name="Greenberg A.J."/>
            <person name="Griffiths-Jones S."/>
            <person name="Gross S."/>
            <person name="Guigo R."/>
            <person name="Gustafson E.A."/>
            <person name="Haerty W."/>
            <person name="Hahn M.W."/>
            <person name="Halligan D.L."/>
            <person name="Halpern A.L."/>
            <person name="Halter G.M."/>
            <person name="Han M.V."/>
            <person name="Heger A."/>
            <person name="Hillier L."/>
            <person name="Hinrichs A.S."/>
            <person name="Holmes I."/>
            <person name="Hoskins R.A."/>
            <person name="Hubisz M.J."/>
            <person name="Hultmark D."/>
            <person name="Huntley M.A."/>
            <person name="Jaffe D.B."/>
            <person name="Jagadeeshan S."/>
            <person name="Jeck W.R."/>
            <person name="Johnson J."/>
            <person name="Jones C.D."/>
            <person name="Jordan W.C."/>
            <person name="Karpen G.H."/>
            <person name="Kataoka E."/>
            <person name="Keightley P.D."/>
            <person name="Kheradpour P."/>
            <person name="Kirkness E.F."/>
            <person name="Koerich L.B."/>
            <person name="Kristiansen K."/>
            <person name="Kudrna D."/>
            <person name="Kulathinal R.J."/>
            <person name="Kumar S."/>
            <person name="Kwok R."/>
            <person name="Lander E."/>
            <person name="Langley C.H."/>
            <person name="Lapoint R."/>
            <person name="Lazzaro B.P."/>
            <person name="Lee S.J."/>
            <person name="Levesque L."/>
            <person name="Li R."/>
            <person name="Lin C.F."/>
            <person name="Lin M.F."/>
            <person name="Lindblad-Toh K."/>
            <person name="Llopart A."/>
            <person name="Long M."/>
            <person name="Low L."/>
            <person name="Lozovsky E."/>
            <person name="Lu J."/>
            <person name="Luo M."/>
            <person name="Machado C.A."/>
            <person name="Makalowski W."/>
            <person name="Marzo M."/>
            <person name="Matsuda M."/>
            <person name="Matzkin L."/>
            <person name="McAllister B."/>
            <person name="McBride C.S."/>
            <person name="McKernan B."/>
            <person name="McKernan K."/>
            <person name="Mendez-Lago M."/>
            <person name="Minx P."/>
            <person name="Mollenhauer M.U."/>
            <person name="Montooth K."/>
            <person name="Mount S.M."/>
            <person name="Mu X."/>
            <person name="Myers E."/>
            <person name="Negre B."/>
            <person name="Newfeld S."/>
            <person name="Nielsen R."/>
            <person name="Noor M.A."/>
            <person name="O'Grady P."/>
            <person name="Pachter L."/>
            <person name="Papaceit M."/>
            <person name="Parisi M.J."/>
            <person name="Parisi M."/>
            <person name="Parts L."/>
            <person name="Pedersen J.S."/>
            <person name="Pesole G."/>
            <person name="Phillippy A.M."/>
            <person name="Ponting C.P."/>
            <person name="Pop M."/>
            <person name="Porcelli D."/>
            <person name="Powell J.R."/>
            <person name="Prohaska S."/>
            <person name="Pruitt K."/>
            <person name="Puig M."/>
            <person name="Quesneville H."/>
            <person name="Ram K.R."/>
            <person name="Rand D."/>
            <person name="Rasmussen M.D."/>
            <person name="Reed L.K."/>
            <person name="Reenan R."/>
            <person name="Reily A."/>
            <person name="Remington K.A."/>
            <person name="Rieger T.T."/>
            <person name="Ritchie M.G."/>
            <person name="Robin C."/>
            <person name="Rogers Y.H."/>
            <person name="Rohde C."/>
            <person name="Rozas J."/>
            <person name="Rubenfield M.J."/>
            <person name="Ruiz A."/>
            <person name="Russo S."/>
            <person name="Salzberg S.L."/>
            <person name="Sanchez-Gracia A."/>
            <person name="Saranga D.J."/>
            <person name="Sato H."/>
            <person name="Schaeffer S.W."/>
            <person name="Schatz M.C."/>
            <person name="Schlenke T."/>
            <person name="Schwartz R."/>
            <person name="Segarra C."/>
            <person name="Singh R.S."/>
            <person name="Sirot L."/>
            <person name="Sirota M."/>
            <person name="Sisneros N.B."/>
            <person name="Smith C.D."/>
            <person name="Smith T.F."/>
            <person name="Spieth J."/>
            <person name="Stage D.E."/>
            <person name="Stark A."/>
            <person name="Stephan W."/>
            <person name="Strausberg R.L."/>
            <person name="Strempel S."/>
            <person name="Sturgill D."/>
            <person name="Sutton G."/>
            <person name="Sutton G.G."/>
            <person name="Tao W."/>
            <person name="Teichmann S."/>
            <person name="Tobari Y.N."/>
            <person name="Tomimura Y."/>
            <person name="Tsolas J.M."/>
            <person name="Valente V.L."/>
            <person name="Venter E."/>
            <person name="Venter J.C."/>
            <person name="Vicario S."/>
            <person name="Vieira F.G."/>
            <person name="Vilella A.J."/>
            <person name="Villasante A."/>
            <person name="Walenz B."/>
            <person name="Wang J."/>
            <person name="Wasserman M."/>
            <person name="Watts T."/>
            <person name="Wilson D."/>
            <person name="Wilson R.K."/>
            <person name="Wing R.A."/>
            <person name="Wolfner M.F."/>
            <person name="Wong A."/>
            <person name="Wong G.K."/>
            <person name="Wu C.I."/>
            <person name="Wu G."/>
            <person name="Yamamoto D."/>
            <person name="Yang H.P."/>
            <person name="Yang S.P."/>
            <person name="Yorke J.A."/>
            <person name="Yoshida K."/>
            <person name="Zdobnov E."/>
            <person name="Zhang P."/>
            <person name="Zhang Y."/>
            <person name="Zimin A.V."/>
            <person name="Baldwin J."/>
            <person name="Abdouelleil A."/>
            <person name="Abdulkadir J."/>
            <person name="Abebe A."/>
            <person name="Abera B."/>
            <person name="Abreu J."/>
            <person name="Acer S.C."/>
            <person name="Aftuck L."/>
            <person name="Alexander A."/>
            <person name="An P."/>
            <person name="Anderson E."/>
            <person name="Anderson S."/>
            <person name="Arachi H."/>
            <person name="Azer M."/>
            <person name="Bachantsang P."/>
            <person name="Barry A."/>
            <person name="Bayul T."/>
            <person name="Berlin A."/>
            <person name="Bessette D."/>
            <person name="Bloom T."/>
            <person name="Blye J."/>
            <person name="Boguslavskiy L."/>
            <person name="Bonnet C."/>
            <person name="Boukhgalter B."/>
            <person name="Bourzgui I."/>
            <person name="Brown A."/>
            <person name="Cahill P."/>
            <person name="Channer S."/>
            <person name="Cheshatsang Y."/>
            <person name="Chuda L."/>
            <person name="Citroen M."/>
            <person name="Collymore A."/>
            <person name="Cooke P."/>
            <person name="Costello M."/>
            <person name="D'Aco K."/>
            <person name="Daza R."/>
            <person name="De Haan G."/>
            <person name="DeGray S."/>
            <person name="DeMaso C."/>
            <person name="Dhargay N."/>
            <person name="Dooley K."/>
            <person name="Dooley E."/>
            <person name="Doricent M."/>
            <person name="Dorje P."/>
            <person name="Dorjee K."/>
            <person name="Dupes A."/>
            <person name="Elong R."/>
            <person name="Falk J."/>
            <person name="Farina A."/>
            <person name="Faro S."/>
            <person name="Ferguson D."/>
            <person name="Fisher S."/>
            <person name="Foley C.D."/>
            <person name="Franke A."/>
            <person name="Friedrich D."/>
            <person name="Gadbois L."/>
            <person name="Gearin G."/>
            <person name="Gearin C.R."/>
            <person name="Giannoukos G."/>
            <person name="Goode T."/>
            <person name="Graham J."/>
            <person name="Grandbois E."/>
            <person name="Grewal S."/>
            <person name="Gyaltsen K."/>
            <person name="Hafez N."/>
            <person name="Hagos B."/>
            <person name="Hall J."/>
            <person name="Henson C."/>
            <person name="Hollinger A."/>
            <person name="Honan T."/>
            <person name="Huard M.D."/>
            <person name="Hughes L."/>
            <person name="Hurhula B."/>
            <person name="Husby M.E."/>
            <person name="Kamat A."/>
            <person name="Kanga B."/>
            <person name="Kashin S."/>
            <person name="Khazanovich D."/>
            <person name="Kisner P."/>
            <person name="Lance K."/>
            <person name="Lara M."/>
            <person name="Lee W."/>
            <person name="Lennon N."/>
            <person name="Letendre F."/>
            <person name="LeVine R."/>
            <person name="Lipovsky A."/>
            <person name="Liu X."/>
            <person name="Liu J."/>
            <person name="Liu S."/>
            <person name="Lokyitsang T."/>
            <person name="Lokyitsang Y."/>
            <person name="Lubonja R."/>
            <person name="Lui A."/>
            <person name="MacDonald P."/>
            <person name="Magnisalis V."/>
            <person name="Maru K."/>
            <person name="Matthews C."/>
            <person name="McCusker W."/>
            <person name="McDonough S."/>
            <person name="Mehta T."/>
            <person name="Meldrim J."/>
            <person name="Meneus L."/>
            <person name="Mihai O."/>
            <person name="Mihalev A."/>
            <person name="Mihova T."/>
            <person name="Mittelman R."/>
            <person name="Mlenga V."/>
            <person name="Montmayeur A."/>
            <person name="Mulrain L."/>
            <person name="Navidi A."/>
            <person name="Naylor J."/>
            <person name="Negash T."/>
            <person name="Nguyen T."/>
            <person name="Nguyen N."/>
            <person name="Nicol R."/>
            <person name="Norbu C."/>
            <person name="Norbu N."/>
            <person name="Novod N."/>
            <person name="O'Neill B."/>
            <person name="Osman S."/>
            <person name="Markiewicz E."/>
            <person name="Oyono O.L."/>
            <person name="Patti C."/>
            <person name="Phunkhang P."/>
            <person name="Pierre F."/>
            <person name="Priest M."/>
            <person name="Raghuraman S."/>
            <person name="Rege F."/>
            <person name="Reyes R."/>
            <person name="Rise C."/>
            <person name="Rogov P."/>
            <person name="Ross K."/>
            <person name="Ryan E."/>
            <person name="Settipalli S."/>
            <person name="Shea T."/>
            <person name="Sherpa N."/>
            <person name="Shi L."/>
            <person name="Shih D."/>
            <person name="Sparrow T."/>
            <person name="Spaulding J."/>
            <person name="Stalker J."/>
            <person name="Stange-Thomann N."/>
            <person name="Stavropoulos S."/>
            <person name="Stone C."/>
            <person name="Strader C."/>
            <person name="Tesfaye S."/>
            <person name="Thomson T."/>
            <person name="Thoulutsang Y."/>
            <person name="Thoulutsang D."/>
            <person name="Topham K."/>
            <person name="Topping I."/>
            <person name="Tsamla T."/>
            <person name="Vassiliev H."/>
            <person name="Vo A."/>
            <person name="Wangchuk T."/>
            <person name="Wangdi T."/>
            <person name="Weiand M."/>
            <person name="Wilkinson J."/>
            <person name="Wilson A."/>
            <person name="Yadav S."/>
            <person name="Young G."/>
            <person name="Yu Q."/>
            <person name="Zembek L."/>
            <person name="Zhong D."/>
            <person name="Zimmer A."/>
            <person name="Zwirko Z."/>
            <person name="Jaffe D.B."/>
            <person name="Alvarez P."/>
            <person name="Brockman W."/>
            <person name="Butler J."/>
            <person name="Chin C."/>
            <person name="Gnerre S."/>
            <person name="Grabherr M."/>
            <person name="Kleber M."/>
            <person name="Mauceli E."/>
            <person name="MacCallum I."/>
        </authorList>
    </citation>
    <scope>NUCLEOTIDE SEQUENCE [LARGE SCALE GENOMIC DNA]</scope>
    <source>
        <strain evidence="4">Tucson 15010-1051.87</strain>
    </source>
</reference>
<organism evidence="3 4">
    <name type="scientific">Drosophila virilis</name>
    <name type="common">Fruit fly</name>
    <dbReference type="NCBI Taxonomy" id="7244"/>
    <lineage>
        <taxon>Eukaryota</taxon>
        <taxon>Metazoa</taxon>
        <taxon>Ecdysozoa</taxon>
        <taxon>Arthropoda</taxon>
        <taxon>Hexapoda</taxon>
        <taxon>Insecta</taxon>
        <taxon>Pterygota</taxon>
        <taxon>Neoptera</taxon>
        <taxon>Endopterygota</taxon>
        <taxon>Diptera</taxon>
        <taxon>Brachycera</taxon>
        <taxon>Muscomorpha</taxon>
        <taxon>Ephydroidea</taxon>
        <taxon>Drosophilidae</taxon>
        <taxon>Drosophila</taxon>
    </lineage>
</organism>
<feature type="transmembrane region" description="Helical" evidence="2">
    <location>
        <begin position="259"/>
        <end position="280"/>
    </location>
</feature>